<evidence type="ECO:0000313" key="2">
    <source>
        <dbReference type="Proteomes" id="UP000064029"/>
    </source>
</evidence>
<gene>
    <name evidence="1" type="ORF">WJ33_11925</name>
</gene>
<sequence length="95" mass="10270">MHKLTAALLAGFAAVKGLSVRITARVHAFLIALHVANLRKLIERADKRVRQYDDLISYHKAAGIEAEARADEAARSADAVKRTALIEAISHGATL</sequence>
<dbReference type="RefSeq" id="WP_059748683.1">
    <property type="nucleotide sequence ID" value="NZ_CP013416.1"/>
</dbReference>
<comment type="caution">
    <text evidence="1">The sequence shown here is derived from an EMBL/GenBank/DDBJ whole genome shotgun (WGS) entry which is preliminary data.</text>
</comment>
<evidence type="ECO:0000313" key="1">
    <source>
        <dbReference type="EMBL" id="KVG76901.1"/>
    </source>
</evidence>
<dbReference type="Proteomes" id="UP000064029">
    <property type="component" value="Unassembled WGS sequence"/>
</dbReference>
<dbReference type="AlphaFoldDB" id="A0A103RZJ1"/>
<protein>
    <submittedName>
        <fullName evidence="1">Uncharacterized protein</fullName>
    </submittedName>
</protein>
<organism evidence="1 2">
    <name type="scientific">Burkholderia ubonensis</name>
    <dbReference type="NCBI Taxonomy" id="101571"/>
    <lineage>
        <taxon>Bacteria</taxon>
        <taxon>Pseudomonadati</taxon>
        <taxon>Pseudomonadota</taxon>
        <taxon>Betaproteobacteria</taxon>
        <taxon>Burkholderiales</taxon>
        <taxon>Burkholderiaceae</taxon>
        <taxon>Burkholderia</taxon>
        <taxon>Burkholderia cepacia complex</taxon>
    </lineage>
</organism>
<name>A0A103RZJ1_9BURK</name>
<proteinExistence type="predicted"/>
<accession>A0A103RZJ1</accession>
<reference evidence="1 2" key="1">
    <citation type="submission" date="2015-11" db="EMBL/GenBank/DDBJ databases">
        <title>Expanding the genomic diversity of Burkholderia species for the development of highly accurate diagnostics.</title>
        <authorList>
            <person name="Sahl J."/>
            <person name="Keim P."/>
            <person name="Wagner D."/>
        </authorList>
    </citation>
    <scope>NUCLEOTIDE SEQUENCE [LARGE SCALE GENOMIC DNA]</scope>
    <source>
        <strain evidence="1 2">MSMB2036</strain>
    </source>
</reference>
<dbReference type="EMBL" id="LOXM01000005">
    <property type="protein sequence ID" value="KVG76901.1"/>
    <property type="molecule type" value="Genomic_DNA"/>
</dbReference>